<protein>
    <submittedName>
        <fullName evidence="2">Uncharacterized protein</fullName>
    </submittedName>
</protein>
<accession>A0A3M7S2K3</accession>
<gene>
    <name evidence="2" type="ORF">BpHYR1_029486</name>
</gene>
<dbReference type="AlphaFoldDB" id="A0A3M7S2K3"/>
<name>A0A3M7S2K3_BRAPC</name>
<keyword evidence="1" id="KW-0472">Membrane</keyword>
<evidence type="ECO:0000313" key="3">
    <source>
        <dbReference type="Proteomes" id="UP000276133"/>
    </source>
</evidence>
<dbReference type="Proteomes" id="UP000276133">
    <property type="component" value="Unassembled WGS sequence"/>
</dbReference>
<feature type="transmembrane region" description="Helical" evidence="1">
    <location>
        <begin position="20"/>
        <end position="42"/>
    </location>
</feature>
<keyword evidence="1" id="KW-0812">Transmembrane</keyword>
<evidence type="ECO:0000313" key="2">
    <source>
        <dbReference type="EMBL" id="RNA29889.1"/>
    </source>
</evidence>
<dbReference type="EMBL" id="REGN01002157">
    <property type="protein sequence ID" value="RNA29889.1"/>
    <property type="molecule type" value="Genomic_DNA"/>
</dbReference>
<proteinExistence type="predicted"/>
<evidence type="ECO:0000256" key="1">
    <source>
        <dbReference type="SAM" id="Phobius"/>
    </source>
</evidence>
<sequence>MEKTDNLQKLNLKDRKLMSAIAAAKVVEFFKAILSYLLEAVFQKYLEFKREHFREGASEARIIFFASIALGADYH</sequence>
<keyword evidence="1" id="KW-1133">Transmembrane helix</keyword>
<organism evidence="2 3">
    <name type="scientific">Brachionus plicatilis</name>
    <name type="common">Marine rotifer</name>
    <name type="synonym">Brachionus muelleri</name>
    <dbReference type="NCBI Taxonomy" id="10195"/>
    <lineage>
        <taxon>Eukaryota</taxon>
        <taxon>Metazoa</taxon>
        <taxon>Spiralia</taxon>
        <taxon>Gnathifera</taxon>
        <taxon>Rotifera</taxon>
        <taxon>Eurotatoria</taxon>
        <taxon>Monogononta</taxon>
        <taxon>Pseudotrocha</taxon>
        <taxon>Ploima</taxon>
        <taxon>Brachionidae</taxon>
        <taxon>Brachionus</taxon>
    </lineage>
</organism>
<comment type="caution">
    <text evidence="2">The sequence shown here is derived from an EMBL/GenBank/DDBJ whole genome shotgun (WGS) entry which is preliminary data.</text>
</comment>
<reference evidence="2 3" key="1">
    <citation type="journal article" date="2018" name="Sci. Rep.">
        <title>Genomic signatures of local adaptation to the degree of environmental predictability in rotifers.</title>
        <authorList>
            <person name="Franch-Gras L."/>
            <person name="Hahn C."/>
            <person name="Garcia-Roger E.M."/>
            <person name="Carmona M.J."/>
            <person name="Serra M."/>
            <person name="Gomez A."/>
        </authorList>
    </citation>
    <scope>NUCLEOTIDE SEQUENCE [LARGE SCALE GENOMIC DNA]</scope>
    <source>
        <strain evidence="2">HYR1</strain>
    </source>
</reference>
<keyword evidence="3" id="KW-1185">Reference proteome</keyword>